<dbReference type="InterPro" id="IPR001789">
    <property type="entry name" value="Sig_transdc_resp-reg_receiver"/>
</dbReference>
<dbReference type="SUPFAM" id="SSF52172">
    <property type="entry name" value="CheY-like"/>
    <property type="match status" value="1"/>
</dbReference>
<dbReference type="InterPro" id="IPR011006">
    <property type="entry name" value="CheY-like_superfamily"/>
</dbReference>
<dbReference type="PROSITE" id="PS50110">
    <property type="entry name" value="RESPONSE_REGULATORY"/>
    <property type="match status" value="1"/>
</dbReference>
<sequence length="192" mass="21829">MSDLPGILIVDDEIRSLEALRRILSEDFDVHIASDSKAASSILEMEWIQVILCDQRMAGTSGIEFLRQARTRWPDIVRMIISRYTDAHAIIDAINEAGIHQYITKPWHPENLTLTLKNAVQLFLQIVLRRRHPAHIDLLYALQNFSPRDRAGNHGPLELALERAPVRLGETEPVAVQHIVQSFDPCMVCTVH</sequence>
<feature type="domain" description="Response regulatory" evidence="3">
    <location>
        <begin position="6"/>
        <end position="120"/>
    </location>
</feature>
<name>A0A562MM81_9HYPH</name>
<dbReference type="PANTHER" id="PTHR44591">
    <property type="entry name" value="STRESS RESPONSE REGULATOR PROTEIN 1"/>
    <property type="match status" value="1"/>
</dbReference>
<evidence type="ECO:0000313" key="4">
    <source>
        <dbReference type="EMBL" id="TWI20996.1"/>
    </source>
</evidence>
<dbReference type="AlphaFoldDB" id="A0A562MM81"/>
<dbReference type="SUPFAM" id="SSF56762">
    <property type="entry name" value="HydB/Nqo4-like"/>
    <property type="match status" value="1"/>
</dbReference>
<dbReference type="Gene3D" id="1.10.645.10">
    <property type="entry name" value="Cytochrome-c3 Hydrogenase, chain B"/>
    <property type="match status" value="1"/>
</dbReference>
<dbReference type="Pfam" id="PF00072">
    <property type="entry name" value="Response_reg"/>
    <property type="match status" value="1"/>
</dbReference>
<protein>
    <submittedName>
        <fullName evidence="4">Nickel-dependent hydrogenase</fullName>
    </submittedName>
</protein>
<dbReference type="OrthoDB" id="9762726at2"/>
<dbReference type="Proteomes" id="UP000317122">
    <property type="component" value="Unassembled WGS sequence"/>
</dbReference>
<dbReference type="GO" id="GO:0000160">
    <property type="term" value="P:phosphorelay signal transduction system"/>
    <property type="evidence" value="ECO:0007669"/>
    <property type="project" value="InterPro"/>
</dbReference>
<evidence type="ECO:0000259" key="3">
    <source>
        <dbReference type="PROSITE" id="PS50110"/>
    </source>
</evidence>
<organism evidence="4 5">
    <name type="scientific">Mesorhizobium tianshanense</name>
    <dbReference type="NCBI Taxonomy" id="39844"/>
    <lineage>
        <taxon>Bacteria</taxon>
        <taxon>Pseudomonadati</taxon>
        <taxon>Pseudomonadota</taxon>
        <taxon>Alphaproteobacteria</taxon>
        <taxon>Hyphomicrobiales</taxon>
        <taxon>Phyllobacteriaceae</taxon>
        <taxon>Mesorhizobium</taxon>
    </lineage>
</organism>
<accession>A0A562MM81</accession>
<dbReference type="PANTHER" id="PTHR44591:SF19">
    <property type="entry name" value="TWO-COMPONENT RESPONSE REGULATOR-RELATED"/>
    <property type="match status" value="1"/>
</dbReference>
<keyword evidence="1 2" id="KW-0597">Phosphoprotein</keyword>
<dbReference type="InterPro" id="IPR029014">
    <property type="entry name" value="NiFe-Hase_large"/>
</dbReference>
<dbReference type="InterPro" id="IPR050595">
    <property type="entry name" value="Bact_response_regulator"/>
</dbReference>
<keyword evidence="5" id="KW-1185">Reference proteome</keyword>
<reference evidence="4 5" key="1">
    <citation type="journal article" date="2015" name="Stand. Genomic Sci.">
        <title>Genomic Encyclopedia of Bacterial and Archaeal Type Strains, Phase III: the genomes of soil and plant-associated and newly described type strains.</title>
        <authorList>
            <person name="Whitman W.B."/>
            <person name="Woyke T."/>
            <person name="Klenk H.P."/>
            <person name="Zhou Y."/>
            <person name="Lilburn T.G."/>
            <person name="Beck B.J."/>
            <person name="De Vos P."/>
            <person name="Vandamme P."/>
            <person name="Eisen J.A."/>
            <person name="Garrity G."/>
            <person name="Hugenholtz P."/>
            <person name="Kyrpides N.C."/>
        </authorList>
    </citation>
    <scope>NUCLEOTIDE SEQUENCE [LARGE SCALE GENOMIC DNA]</scope>
    <source>
        <strain evidence="4 5">CGMCC 1.2546</strain>
    </source>
</reference>
<gene>
    <name evidence="4" type="ORF">IQ26_06902</name>
</gene>
<evidence type="ECO:0000256" key="1">
    <source>
        <dbReference type="ARBA" id="ARBA00022553"/>
    </source>
</evidence>
<evidence type="ECO:0000313" key="5">
    <source>
        <dbReference type="Proteomes" id="UP000317122"/>
    </source>
</evidence>
<dbReference type="EMBL" id="VLKT01000074">
    <property type="protein sequence ID" value="TWI20996.1"/>
    <property type="molecule type" value="Genomic_DNA"/>
</dbReference>
<dbReference type="Gene3D" id="3.40.50.2300">
    <property type="match status" value="1"/>
</dbReference>
<dbReference type="Pfam" id="PF00374">
    <property type="entry name" value="NiFeSe_Hases"/>
    <property type="match status" value="1"/>
</dbReference>
<dbReference type="GO" id="GO:0016151">
    <property type="term" value="F:nickel cation binding"/>
    <property type="evidence" value="ECO:0007669"/>
    <property type="project" value="InterPro"/>
</dbReference>
<dbReference type="InterPro" id="IPR001501">
    <property type="entry name" value="Ni-dep_hyd_lsu"/>
</dbReference>
<dbReference type="SMART" id="SM00448">
    <property type="entry name" value="REC"/>
    <property type="match status" value="1"/>
</dbReference>
<comment type="caution">
    <text evidence="4">The sequence shown here is derived from an EMBL/GenBank/DDBJ whole genome shotgun (WGS) entry which is preliminary data.</text>
</comment>
<evidence type="ECO:0000256" key="2">
    <source>
        <dbReference type="PROSITE-ProRule" id="PRU00169"/>
    </source>
</evidence>
<proteinExistence type="predicted"/>
<feature type="modified residue" description="4-aspartylphosphate" evidence="2">
    <location>
        <position position="54"/>
    </location>
</feature>